<keyword evidence="2" id="KW-0328">Glycosyltransferase</keyword>
<keyword evidence="4" id="KW-0812">Transmembrane</keyword>
<gene>
    <name evidence="7" type="ORF">HKD24_06080</name>
</gene>
<dbReference type="Gene3D" id="3.90.550.10">
    <property type="entry name" value="Spore Coat Polysaccharide Biosynthesis Protein SpsA, Chain A"/>
    <property type="match status" value="1"/>
</dbReference>
<dbReference type="InterPro" id="IPR008166">
    <property type="entry name" value="Glyco_transf_92"/>
</dbReference>
<dbReference type="RefSeq" id="WP_194259457.1">
    <property type="nucleotide sequence ID" value="NZ_JABCQG010000005.1"/>
</dbReference>
<keyword evidence="6" id="KW-0472">Membrane</keyword>
<dbReference type="Proteomes" id="UP000623107">
    <property type="component" value="Unassembled WGS sequence"/>
</dbReference>
<dbReference type="PANTHER" id="PTHR21461">
    <property type="entry name" value="GLYCOSYLTRANSFERASE FAMILY 92 PROTEIN"/>
    <property type="match status" value="1"/>
</dbReference>
<proteinExistence type="predicted"/>
<evidence type="ECO:0000313" key="8">
    <source>
        <dbReference type="Proteomes" id="UP000623107"/>
    </source>
</evidence>
<dbReference type="Pfam" id="PF01697">
    <property type="entry name" value="Glyco_transf_92"/>
    <property type="match status" value="1"/>
</dbReference>
<keyword evidence="8" id="KW-1185">Reference proteome</keyword>
<keyword evidence="5" id="KW-1133">Transmembrane helix</keyword>
<sequence>MKVAVCLIVRDEEKDILEWISYYNLIGFDCQIIFDNKSSDKTAGIIKKASEKINIIYNYFPHDRHHCQNAAYEEAIQRYRNDFDWIAFFDSDEFFSINDGTPLKVWLADFEAASAIGVNWAIYGSSGHEDYPPGLVTENFLRRAPQNFGDNKHVKSIVRPERVRRCLNPHAFELENMWSDGYRDTANRKIEWLVLPETGTLLPGVVSGDADWSTARVNHYFTRSFAHWKRKLERGYFDEEALRKIEQFKHFDRNEILDESMKKYSTYISRKISELENLF</sequence>
<dbReference type="EMBL" id="JABCQG010000005">
    <property type="protein sequence ID" value="MBF0858781.1"/>
    <property type="molecule type" value="Genomic_DNA"/>
</dbReference>
<comment type="caution">
    <text evidence="7">The sequence shown here is derived from an EMBL/GenBank/DDBJ whole genome shotgun (WGS) entry which is preliminary data.</text>
</comment>
<name>A0ABR9Y4T8_9PROT</name>
<evidence type="ECO:0000256" key="6">
    <source>
        <dbReference type="ARBA" id="ARBA00023136"/>
    </source>
</evidence>
<comment type="subcellular location">
    <subcellularLocation>
        <location evidence="1">Membrane</location>
        <topology evidence="1">Single-pass membrane protein</topology>
    </subcellularLocation>
</comment>
<dbReference type="SUPFAM" id="SSF53448">
    <property type="entry name" value="Nucleotide-diphospho-sugar transferases"/>
    <property type="match status" value="1"/>
</dbReference>
<protein>
    <submittedName>
        <fullName evidence="7">Glycosyltransferase family 92 protein</fullName>
    </submittedName>
</protein>
<dbReference type="PANTHER" id="PTHR21461:SF69">
    <property type="entry name" value="GLYCOSYLTRANSFERASE FAMILY 92 PROTEIN"/>
    <property type="match status" value="1"/>
</dbReference>
<keyword evidence="3" id="KW-0808">Transferase</keyword>
<evidence type="ECO:0000256" key="2">
    <source>
        <dbReference type="ARBA" id="ARBA00022676"/>
    </source>
</evidence>
<accession>A0ABR9Y4T8</accession>
<reference evidence="8" key="1">
    <citation type="submission" date="2020-04" db="EMBL/GenBank/DDBJ databases">
        <title>Description of novel Gluconacetobacter.</title>
        <authorList>
            <person name="Sombolestani A."/>
        </authorList>
    </citation>
    <scope>NUCLEOTIDE SEQUENCE [LARGE SCALE GENOMIC DNA]</scope>
    <source>
        <strain evidence="8">LMG 31484</strain>
    </source>
</reference>
<dbReference type="InterPro" id="IPR029044">
    <property type="entry name" value="Nucleotide-diphossugar_trans"/>
</dbReference>
<evidence type="ECO:0000256" key="4">
    <source>
        <dbReference type="ARBA" id="ARBA00022692"/>
    </source>
</evidence>
<evidence type="ECO:0000256" key="5">
    <source>
        <dbReference type="ARBA" id="ARBA00022989"/>
    </source>
</evidence>
<evidence type="ECO:0000256" key="3">
    <source>
        <dbReference type="ARBA" id="ARBA00022679"/>
    </source>
</evidence>
<organism evidence="7 8">
    <name type="scientific">Gluconobacter vitians</name>
    <dbReference type="NCBI Taxonomy" id="2728102"/>
    <lineage>
        <taxon>Bacteria</taxon>
        <taxon>Pseudomonadati</taxon>
        <taxon>Pseudomonadota</taxon>
        <taxon>Alphaproteobacteria</taxon>
        <taxon>Acetobacterales</taxon>
        <taxon>Acetobacteraceae</taxon>
        <taxon>Gluconobacter</taxon>
    </lineage>
</organism>
<evidence type="ECO:0000313" key="7">
    <source>
        <dbReference type="EMBL" id="MBF0858781.1"/>
    </source>
</evidence>
<evidence type="ECO:0000256" key="1">
    <source>
        <dbReference type="ARBA" id="ARBA00004167"/>
    </source>
</evidence>
<reference evidence="7 8" key="2">
    <citation type="submission" date="2020-11" db="EMBL/GenBank/DDBJ databases">
        <title>Description of novel Gluconobacter species.</title>
        <authorList>
            <person name="Cleenwerck I."/>
            <person name="Cnockaert M."/>
            <person name="Borremans W."/>
            <person name="Wieme A.D."/>
            <person name="De Vuyst L."/>
            <person name="Vandamme P."/>
        </authorList>
    </citation>
    <scope>NUCLEOTIDE SEQUENCE [LARGE SCALE GENOMIC DNA]</scope>
    <source>
        <strain evidence="7 8">LMG 31484</strain>
    </source>
</reference>